<dbReference type="Ensembl" id="ENSOANT00000012131.4">
    <property type="protein sequence ID" value="ENSOANP00000012129.2"/>
    <property type="gene ID" value="ENSOANG00000007606.4"/>
</dbReference>
<evidence type="ECO:0000256" key="9">
    <source>
        <dbReference type="ARBA" id="ARBA00022448"/>
    </source>
</evidence>
<keyword evidence="16" id="KW-0832">Ubl conjugation</keyword>
<keyword evidence="19 43" id="KW-1133">Transmembrane helix</keyword>
<dbReference type="InParanoid" id="F7CPN6"/>
<evidence type="ECO:0000256" key="43">
    <source>
        <dbReference type="SAM" id="Phobius"/>
    </source>
</evidence>
<evidence type="ECO:0000256" key="11">
    <source>
        <dbReference type="ARBA" id="ARBA00022499"/>
    </source>
</evidence>
<reference evidence="46" key="2">
    <citation type="submission" date="2025-08" db="UniProtKB">
        <authorList>
            <consortium name="Ensembl"/>
        </authorList>
    </citation>
    <scope>IDENTIFICATION</scope>
    <source>
        <strain evidence="46">Glennie</strain>
    </source>
</reference>
<reference evidence="46 47" key="1">
    <citation type="journal article" date="2008" name="Nature">
        <title>Genome analysis of the platypus reveals unique signatures of evolution.</title>
        <authorList>
            <person name="Warren W.C."/>
            <person name="Hillier L.W."/>
            <person name="Marshall Graves J.A."/>
            <person name="Birney E."/>
            <person name="Ponting C.P."/>
            <person name="Grutzner F."/>
            <person name="Belov K."/>
            <person name="Miller W."/>
            <person name="Clarke L."/>
            <person name="Chinwalla A.T."/>
            <person name="Yang S.P."/>
            <person name="Heger A."/>
            <person name="Locke D.P."/>
            <person name="Miethke P."/>
            <person name="Waters P.D."/>
            <person name="Veyrunes F."/>
            <person name="Fulton L."/>
            <person name="Fulton B."/>
            <person name="Graves T."/>
            <person name="Wallis J."/>
            <person name="Puente X.S."/>
            <person name="Lopez-Otin C."/>
            <person name="Ordonez G.R."/>
            <person name="Eichler E.E."/>
            <person name="Chen L."/>
            <person name="Cheng Z."/>
            <person name="Deakin J.E."/>
            <person name="Alsop A."/>
            <person name="Thompson K."/>
            <person name="Kirby P."/>
            <person name="Papenfuss A.T."/>
            <person name="Wakefield M.J."/>
            <person name="Olender T."/>
            <person name="Lancet D."/>
            <person name="Huttley G.A."/>
            <person name="Smit A.F."/>
            <person name="Pask A."/>
            <person name="Temple-Smith P."/>
            <person name="Batzer M.A."/>
            <person name="Walker J.A."/>
            <person name="Konkel M.K."/>
            <person name="Harris R.S."/>
            <person name="Whittington C.M."/>
            <person name="Wong E.S."/>
            <person name="Gemmell N.J."/>
            <person name="Buschiazzo E."/>
            <person name="Vargas Jentzsch I.M."/>
            <person name="Merkel A."/>
            <person name="Schmitz J."/>
            <person name="Zemann A."/>
            <person name="Churakov G."/>
            <person name="Kriegs J.O."/>
            <person name="Brosius J."/>
            <person name="Murchison E.P."/>
            <person name="Sachidanandam R."/>
            <person name="Smith C."/>
            <person name="Hannon G.J."/>
            <person name="Tsend-Ayush E."/>
            <person name="McMillan D."/>
            <person name="Attenborough R."/>
            <person name="Rens W."/>
            <person name="Ferguson-Smith M."/>
            <person name="Lefevre C.M."/>
            <person name="Sharp J.A."/>
            <person name="Nicholas K.R."/>
            <person name="Ray D.A."/>
            <person name="Kube M."/>
            <person name="Reinhardt R."/>
            <person name="Pringle T.H."/>
            <person name="Taylor J."/>
            <person name="Jones R.C."/>
            <person name="Nixon B."/>
            <person name="Dacheux J.L."/>
            <person name="Niwa H."/>
            <person name="Sekita Y."/>
            <person name="Huang X."/>
            <person name="Stark A."/>
            <person name="Kheradpour P."/>
            <person name="Kellis M."/>
            <person name="Flicek P."/>
            <person name="Chen Y."/>
            <person name="Webber C."/>
            <person name="Hardison R."/>
            <person name="Nelson J."/>
            <person name="Hallsworth-Pepin K."/>
            <person name="Delehaunty K."/>
            <person name="Markovic C."/>
            <person name="Minx P."/>
            <person name="Feng Y."/>
            <person name="Kremitzki C."/>
            <person name="Mitreva M."/>
            <person name="Glasscock J."/>
            <person name="Wylie T."/>
            <person name="Wohldmann P."/>
            <person name="Thiru P."/>
            <person name="Nhan M.N."/>
            <person name="Pohl C.S."/>
            <person name="Smith S.M."/>
            <person name="Hou S."/>
            <person name="Nefedov M."/>
            <person name="de Jong P.J."/>
            <person name="Renfree M.B."/>
            <person name="Mardis E.R."/>
            <person name="Wilson R.K."/>
        </authorList>
    </citation>
    <scope>NUCLEOTIDE SEQUENCE [LARGE SCALE GENOMIC DNA]</scope>
    <source>
        <strain evidence="46 47">Glennie</strain>
    </source>
</reference>
<evidence type="ECO:0000256" key="4">
    <source>
        <dbReference type="ARBA" id="ARBA00004279"/>
    </source>
</evidence>
<evidence type="ECO:0000256" key="10">
    <source>
        <dbReference type="ARBA" id="ARBA00022475"/>
    </source>
</evidence>
<dbReference type="PANTHER" id="PTHR11003">
    <property type="entry name" value="POTASSIUM CHANNEL, SUBFAMILY K"/>
    <property type="match status" value="1"/>
</dbReference>
<dbReference type="Gene3D" id="1.10.287.70">
    <property type="match status" value="1"/>
</dbReference>
<keyword evidence="27" id="KW-0968">Cytoplasmic vesicle</keyword>
<evidence type="ECO:0000313" key="46">
    <source>
        <dbReference type="Ensembl" id="ENSOANP00000012129.2"/>
    </source>
</evidence>
<evidence type="ECO:0000256" key="23">
    <source>
        <dbReference type="ARBA" id="ARBA00023157"/>
    </source>
</evidence>
<keyword evidence="10" id="KW-1003">Cell membrane</keyword>
<feature type="transmembrane region" description="Helical" evidence="43">
    <location>
        <begin position="202"/>
        <end position="218"/>
    </location>
</feature>
<keyword evidence="25" id="KW-0966">Cell projection</keyword>
<comment type="subunit">
    <text evidence="36">Homodimer; disulfide-linked. Heterodimer with KCNK2; disulfide-linked. In astrocytes, forms mostly heterodimeric potassium channels with KCNK2, with only a minor proportion of functional channels containing homodimeric KCNK1. Interacts with KCNK3 and KCNK9, forming functional heterodimeric channels. Interacts with GNG4. Identified in a complex with PSD and ARF6; interacts only with PSD that is bound to ARF6. Interacts with UBE2I.</text>
</comment>
<evidence type="ECO:0000256" key="40">
    <source>
        <dbReference type="PIRSR" id="PIRSR038061-1"/>
    </source>
</evidence>
<comment type="catalytic activity">
    <reaction evidence="31">
        <text>Na(+)(in) = Na(+)(out)</text>
        <dbReference type="Rhea" id="RHEA:34963"/>
        <dbReference type="ChEBI" id="CHEBI:29101"/>
    </reaction>
</comment>
<dbReference type="STRING" id="9258.ENSOANP00000012129"/>
<dbReference type="AlphaFoldDB" id="F7CPN6"/>
<dbReference type="GO" id="GO:0015271">
    <property type="term" value="F:outward rectifier potassium channel activity"/>
    <property type="evidence" value="ECO:0000318"/>
    <property type="project" value="GO_Central"/>
</dbReference>
<dbReference type="PANTHER" id="PTHR11003:SF31">
    <property type="entry name" value="POTASSIUM CHANNEL SUBFAMILY K MEMBER 7"/>
    <property type="match status" value="1"/>
</dbReference>
<dbReference type="Proteomes" id="UP000002279">
    <property type="component" value="Chromosome 3"/>
</dbReference>
<dbReference type="GeneTree" id="ENSGT00940000161992"/>
<dbReference type="GO" id="GO:0043204">
    <property type="term" value="C:perikaryon"/>
    <property type="evidence" value="ECO:0007669"/>
    <property type="project" value="UniProtKB-SubCell"/>
</dbReference>
<feature type="chain" id="PRO_5003349658" description="Potassium channel subfamily K member" evidence="44">
    <location>
        <begin position="25"/>
        <end position="312"/>
    </location>
</feature>
<evidence type="ECO:0000313" key="47">
    <source>
        <dbReference type="Proteomes" id="UP000002279"/>
    </source>
</evidence>
<dbReference type="PRINTS" id="PR01586">
    <property type="entry name" value="TWIKCHANNEL"/>
</dbReference>
<evidence type="ECO:0000256" key="17">
    <source>
        <dbReference type="ARBA" id="ARBA00022882"/>
    </source>
</evidence>
<comment type="subcellular location">
    <subcellularLocation>
        <location evidence="3">Apical cell membrane</location>
    </subcellularLocation>
    <subcellularLocation>
        <location evidence="7">Cell membrane</location>
        <topology evidence="7">Multi-pass membrane protein</topology>
    </subcellularLocation>
    <subcellularLocation>
        <location evidence="4">Cell projection</location>
        <location evidence="4">Dendrite</location>
    </subcellularLocation>
    <subcellularLocation>
        <location evidence="6">Cytoplasmic vesicle</location>
    </subcellularLocation>
    <subcellularLocation>
        <location evidence="5">Perikaryon</location>
    </subcellularLocation>
    <subcellularLocation>
        <location evidence="2">Recycling endosome</location>
    </subcellularLocation>
    <subcellularLocation>
        <location evidence="29">Synaptic cell membrane</location>
    </subcellularLocation>
</comment>
<dbReference type="GO" id="GO:0034702">
    <property type="term" value="C:monoatomic ion channel complex"/>
    <property type="evidence" value="ECO:0007669"/>
    <property type="project" value="UniProtKB-KW"/>
</dbReference>
<keyword evidence="23" id="KW-1015">Disulfide bond</keyword>
<dbReference type="InterPro" id="IPR003092">
    <property type="entry name" value="2pore_dom_K_chnl_TASK"/>
</dbReference>
<dbReference type="PRINTS" id="PR01096">
    <property type="entry name" value="TWIK1CHANNEL"/>
</dbReference>
<feature type="compositionally biased region" description="Low complexity" evidence="42">
    <location>
        <begin position="302"/>
        <end position="312"/>
    </location>
</feature>
<evidence type="ECO:0000256" key="18">
    <source>
        <dbReference type="ARBA" id="ARBA00022958"/>
    </source>
</evidence>
<evidence type="ECO:0000259" key="45">
    <source>
        <dbReference type="Pfam" id="PF07885"/>
    </source>
</evidence>
<keyword evidence="20" id="KW-0770">Synapse</keyword>
<evidence type="ECO:0000256" key="30">
    <source>
        <dbReference type="ARBA" id="ARBA00034430"/>
    </source>
</evidence>
<dbReference type="GO" id="GO:0097060">
    <property type="term" value="C:synaptic membrane"/>
    <property type="evidence" value="ECO:0007669"/>
    <property type="project" value="UniProtKB-SubCell"/>
</dbReference>
<keyword evidence="44" id="KW-0732">Signal</keyword>
<keyword evidence="17" id="KW-0851">Voltage-gated channel</keyword>
<comment type="catalytic activity">
    <reaction evidence="30">
        <text>K(+)(in) = K(+)(out)</text>
        <dbReference type="Rhea" id="RHEA:29463"/>
        <dbReference type="ChEBI" id="CHEBI:29103"/>
    </reaction>
</comment>
<comment type="function">
    <text evidence="37">Probable potassium channel subunit. No channel activity observed in vitro as protein remains in the endoplasmic reticulum. May need to associate with an as yet unknown partner in order to reach the plasma membrane.</text>
</comment>
<dbReference type="PRINTS" id="PR01333">
    <property type="entry name" value="2POREKCHANEL"/>
</dbReference>
<evidence type="ECO:0000256" key="29">
    <source>
        <dbReference type="ARBA" id="ARBA00034109"/>
    </source>
</evidence>
<keyword evidence="47" id="KW-1185">Reference proteome</keyword>
<evidence type="ECO:0000256" key="19">
    <source>
        <dbReference type="ARBA" id="ARBA00022989"/>
    </source>
</evidence>
<evidence type="ECO:0000256" key="1">
    <source>
        <dbReference type="ARBA" id="ARBA00000309"/>
    </source>
</evidence>
<dbReference type="GlyCosmos" id="F7CPN6">
    <property type="glycosylation" value="1 site, No reported glycans"/>
</dbReference>
<evidence type="ECO:0000256" key="35">
    <source>
        <dbReference type="ARBA" id="ARBA00044691"/>
    </source>
</evidence>
<dbReference type="GO" id="GO:0071805">
    <property type="term" value="P:potassium ion transmembrane transport"/>
    <property type="evidence" value="ECO:0000318"/>
    <property type="project" value="GO_Central"/>
</dbReference>
<feature type="domain" description="Potassium channel" evidence="45">
    <location>
        <begin position="85"/>
        <end position="138"/>
    </location>
</feature>
<evidence type="ECO:0000256" key="31">
    <source>
        <dbReference type="ARBA" id="ARBA00036239"/>
    </source>
</evidence>
<dbReference type="GO" id="GO:0055037">
    <property type="term" value="C:recycling endosome"/>
    <property type="evidence" value="ECO:0007669"/>
    <property type="project" value="UniProtKB-SubCell"/>
</dbReference>
<dbReference type="InterPro" id="IPR005408">
    <property type="entry name" value="2pore_dom_K_chnl_TWIK"/>
</dbReference>
<evidence type="ECO:0000256" key="6">
    <source>
        <dbReference type="ARBA" id="ARBA00004541"/>
    </source>
</evidence>
<feature type="region of interest" description="Disordered" evidence="42">
    <location>
        <begin position="291"/>
        <end position="312"/>
    </location>
</feature>
<feature type="transmembrane region" description="Helical" evidence="43">
    <location>
        <begin position="120"/>
        <end position="142"/>
    </location>
</feature>
<evidence type="ECO:0000256" key="21">
    <source>
        <dbReference type="ARBA" id="ARBA00023065"/>
    </source>
</evidence>
<dbReference type="Bgee" id="ENSOANG00000007606">
    <property type="expression patterns" value="Expressed in testis"/>
</dbReference>
<comment type="catalytic activity">
    <reaction evidence="1">
        <text>NH4(+)(in) = NH4(+)(out)</text>
        <dbReference type="Rhea" id="RHEA:28747"/>
        <dbReference type="ChEBI" id="CHEBI:28938"/>
    </reaction>
</comment>
<comment type="catalytic activity">
    <reaction evidence="34">
        <text>Rb(+)(in) = Rb(+)(out)</text>
        <dbReference type="Rhea" id="RHEA:78547"/>
        <dbReference type="ChEBI" id="CHEBI:49847"/>
    </reaction>
</comment>
<evidence type="ECO:0000256" key="3">
    <source>
        <dbReference type="ARBA" id="ARBA00004221"/>
    </source>
</evidence>
<keyword evidence="12 39" id="KW-0633">Potassium transport</keyword>
<comment type="subunit">
    <text evidence="38">homodimer.</text>
</comment>
<evidence type="ECO:0000256" key="20">
    <source>
        <dbReference type="ARBA" id="ARBA00023018"/>
    </source>
</evidence>
<comment type="catalytic activity">
    <reaction evidence="28">
        <text>chloride(in) = chloride(out)</text>
        <dbReference type="Rhea" id="RHEA:29823"/>
        <dbReference type="ChEBI" id="CHEBI:17996"/>
    </reaction>
</comment>
<dbReference type="PIRSF" id="PIRSF038061">
    <property type="entry name" value="K_channel_subfamily_K_type"/>
    <property type="match status" value="1"/>
</dbReference>
<dbReference type="Pfam" id="PF07885">
    <property type="entry name" value="Ion_trans_2"/>
    <property type="match status" value="2"/>
</dbReference>
<evidence type="ECO:0000256" key="12">
    <source>
        <dbReference type="ARBA" id="ARBA00022538"/>
    </source>
</evidence>
<keyword evidence="9 39" id="KW-0813">Transport</keyword>
<reference evidence="46" key="3">
    <citation type="submission" date="2025-09" db="UniProtKB">
        <authorList>
            <consortium name="Ensembl"/>
        </authorList>
    </citation>
    <scope>IDENTIFICATION</scope>
    <source>
        <strain evidence="46">Glennie</strain>
    </source>
</reference>
<dbReference type="OMA" id="LPQVCAM"/>
<evidence type="ECO:0000256" key="34">
    <source>
        <dbReference type="ARBA" id="ARBA00044657"/>
    </source>
</evidence>
<feature type="domain" description="Potassium channel" evidence="45">
    <location>
        <begin position="192"/>
        <end position="255"/>
    </location>
</feature>
<evidence type="ECO:0000256" key="13">
    <source>
        <dbReference type="ARBA" id="ARBA00022692"/>
    </source>
</evidence>
<keyword evidence="13 41" id="KW-0812">Transmembrane</keyword>
<evidence type="ECO:0000256" key="39">
    <source>
        <dbReference type="PIRNR" id="PIRNR038061"/>
    </source>
</evidence>
<name>F7CPN6_ORNAN</name>
<accession>F7CPN6</accession>
<dbReference type="eggNOG" id="KOG1418">
    <property type="taxonomic scope" value="Eukaryota"/>
</dbReference>
<feature type="transmembrane region" description="Helical" evidence="43">
    <location>
        <begin position="230"/>
        <end position="250"/>
    </location>
</feature>
<organism evidence="46 47">
    <name type="scientific">Ornithorhynchus anatinus</name>
    <name type="common">Duckbill platypus</name>
    <dbReference type="NCBI Taxonomy" id="9258"/>
    <lineage>
        <taxon>Eukaryota</taxon>
        <taxon>Metazoa</taxon>
        <taxon>Chordata</taxon>
        <taxon>Craniata</taxon>
        <taxon>Vertebrata</taxon>
        <taxon>Euteleostomi</taxon>
        <taxon>Mammalia</taxon>
        <taxon>Monotremata</taxon>
        <taxon>Ornithorhynchidae</taxon>
        <taxon>Ornithorhynchus</taxon>
    </lineage>
</organism>
<keyword evidence="21 39" id="KW-0406">Ion transport</keyword>
<comment type="catalytic activity">
    <reaction evidence="33">
        <text>Li(+)(in) = Li(+)(out)</text>
        <dbReference type="Rhea" id="RHEA:78551"/>
        <dbReference type="ChEBI" id="CHEBI:49713"/>
    </reaction>
</comment>
<evidence type="ECO:0000256" key="5">
    <source>
        <dbReference type="ARBA" id="ARBA00004484"/>
    </source>
</evidence>
<evidence type="ECO:0000256" key="14">
    <source>
        <dbReference type="ARBA" id="ARBA00022753"/>
    </source>
</evidence>
<feature type="signal peptide" evidence="44">
    <location>
        <begin position="1"/>
        <end position="24"/>
    </location>
</feature>
<evidence type="ECO:0000256" key="16">
    <source>
        <dbReference type="ARBA" id="ARBA00022843"/>
    </source>
</evidence>
<evidence type="ECO:0000256" key="32">
    <source>
        <dbReference type="ARBA" id="ARBA00036683"/>
    </source>
</evidence>
<keyword evidence="14" id="KW-0967">Endosome</keyword>
<keyword evidence="11" id="KW-1017">Isopeptide bond</keyword>
<comment type="similarity">
    <text evidence="8 41">Belongs to the two pore domain potassium channel (TC 1.A.1.8) family.</text>
</comment>
<evidence type="ECO:0000256" key="25">
    <source>
        <dbReference type="ARBA" id="ARBA00023273"/>
    </source>
</evidence>
<feature type="transmembrane region" description="Helical" evidence="43">
    <location>
        <begin position="90"/>
        <end position="108"/>
    </location>
</feature>
<evidence type="ECO:0000256" key="24">
    <source>
        <dbReference type="ARBA" id="ARBA00023180"/>
    </source>
</evidence>
<evidence type="ECO:0000256" key="36">
    <source>
        <dbReference type="ARBA" id="ARBA00046361"/>
    </source>
</evidence>
<dbReference type="GO" id="GO:0016324">
    <property type="term" value="C:apical plasma membrane"/>
    <property type="evidence" value="ECO:0007669"/>
    <property type="project" value="UniProtKB-SubCell"/>
</dbReference>
<evidence type="ECO:0000256" key="26">
    <source>
        <dbReference type="ARBA" id="ARBA00023303"/>
    </source>
</evidence>
<keyword evidence="18 39" id="KW-0630">Potassium</keyword>
<proteinExistence type="inferred from homology"/>
<evidence type="ECO:0000256" key="41">
    <source>
        <dbReference type="RuleBase" id="RU003857"/>
    </source>
</evidence>
<evidence type="ECO:0000256" key="8">
    <source>
        <dbReference type="ARBA" id="ARBA00006666"/>
    </source>
</evidence>
<evidence type="ECO:0000256" key="7">
    <source>
        <dbReference type="ARBA" id="ARBA00004651"/>
    </source>
</evidence>
<dbReference type="InterPro" id="IPR013099">
    <property type="entry name" value="K_chnl_dom"/>
</dbReference>
<dbReference type="FunCoup" id="F7CPN6">
    <property type="interactions" value="124"/>
</dbReference>
<dbReference type="InterPro" id="IPR001779">
    <property type="entry name" value="2pore_dom_K_chnl_TWIK1"/>
</dbReference>
<protein>
    <recommendedName>
        <fullName evidence="39">Potassium channel subfamily K member</fullName>
    </recommendedName>
</protein>
<evidence type="ECO:0000256" key="15">
    <source>
        <dbReference type="ARBA" id="ARBA00022826"/>
    </source>
</evidence>
<evidence type="ECO:0000256" key="42">
    <source>
        <dbReference type="SAM" id="MobiDB-lite"/>
    </source>
</evidence>
<dbReference type="InterPro" id="IPR003280">
    <property type="entry name" value="2pore_dom_K_chnl"/>
</dbReference>
<gene>
    <name evidence="46" type="primary">KCNK7</name>
</gene>
<dbReference type="FunFam" id="1.10.287.70:FF:000154">
    <property type="entry name" value="Potassium channel subfamily K member 7"/>
    <property type="match status" value="1"/>
</dbReference>
<keyword evidence="26 41" id="KW-0407">Ion channel</keyword>
<dbReference type="GO" id="GO:0030425">
    <property type="term" value="C:dendrite"/>
    <property type="evidence" value="ECO:0007669"/>
    <property type="project" value="UniProtKB-SubCell"/>
</dbReference>
<comment type="catalytic activity">
    <reaction evidence="35">
        <text>Cs(+)(in) = Cs(+)(out)</text>
        <dbReference type="Rhea" id="RHEA:78555"/>
        <dbReference type="ChEBI" id="CHEBI:49547"/>
    </reaction>
</comment>
<dbReference type="GO" id="GO:0005886">
    <property type="term" value="C:plasma membrane"/>
    <property type="evidence" value="ECO:0000318"/>
    <property type="project" value="GO_Central"/>
</dbReference>
<evidence type="ECO:0000256" key="38">
    <source>
        <dbReference type="ARBA" id="ARBA00066100"/>
    </source>
</evidence>
<evidence type="ECO:0000256" key="28">
    <source>
        <dbReference type="ARBA" id="ARBA00024167"/>
    </source>
</evidence>
<evidence type="ECO:0000256" key="2">
    <source>
        <dbReference type="ARBA" id="ARBA00004172"/>
    </source>
</evidence>
<dbReference type="GO" id="GO:0022841">
    <property type="term" value="F:potassium ion leak channel activity"/>
    <property type="evidence" value="ECO:0000318"/>
    <property type="project" value="GO_Central"/>
</dbReference>
<feature type="transmembrane region" description="Helical" evidence="43">
    <location>
        <begin position="166"/>
        <end position="190"/>
    </location>
</feature>
<evidence type="ECO:0000256" key="27">
    <source>
        <dbReference type="ARBA" id="ARBA00023329"/>
    </source>
</evidence>
<keyword evidence="24" id="KW-0325">Glycoprotein</keyword>
<evidence type="ECO:0000256" key="22">
    <source>
        <dbReference type="ARBA" id="ARBA00023136"/>
    </source>
</evidence>
<evidence type="ECO:0000256" key="33">
    <source>
        <dbReference type="ARBA" id="ARBA00044635"/>
    </source>
</evidence>
<dbReference type="SUPFAM" id="SSF81324">
    <property type="entry name" value="Voltage-gated potassium channels"/>
    <property type="match status" value="2"/>
</dbReference>
<comment type="catalytic activity">
    <reaction evidence="32">
        <text>L-glutamate(out) = L-glutamate(in)</text>
        <dbReference type="Rhea" id="RHEA:66336"/>
        <dbReference type="ChEBI" id="CHEBI:29985"/>
    </reaction>
</comment>
<evidence type="ECO:0000256" key="44">
    <source>
        <dbReference type="SAM" id="SignalP"/>
    </source>
</evidence>
<evidence type="ECO:0000256" key="37">
    <source>
        <dbReference type="ARBA" id="ARBA00060274"/>
    </source>
</evidence>
<keyword evidence="22 39" id="KW-0472">Membrane</keyword>
<keyword evidence="15 39" id="KW-0631">Potassium channel</keyword>
<sequence length="312" mass="32842">TMGAGGRYCLLLACYLLFLLLAAAVFVGIEGPPERRLRSQLQGDLADFREAYGDCLPPGKLEGLLDVALRAEGYGISALGNVSDAENWDFPSALFFVVSVLTTTGYGHTAPLSDGGKAFCVGYAALGLPVGLVVLALLRGLLLPPTLSRPVAWVAVRWGLGPGRAALLQAGLLGLLVVGAFLLLPALLLWGLEGDWSLLESLYFCFVSLSTIGLGDLVPGRGLHPALRGLFQLGLICYLLLGLLAMLLALEAISQLQEVKAIVSFFSPQSLPLEEDQGGILARDQLALSIPPRPAPLPPPATSLEPIPVLEA</sequence>
<feature type="glycosylation site" description="N-linked (GlcNAc...) asparagine" evidence="40">
    <location>
        <position position="81"/>
    </location>
</feature>
<feature type="compositionally biased region" description="Pro residues" evidence="42">
    <location>
        <begin position="291"/>
        <end position="301"/>
    </location>
</feature>